<evidence type="ECO:0000313" key="4">
    <source>
        <dbReference type="Proteomes" id="UP001596065"/>
    </source>
</evidence>
<accession>Q9RN62</accession>
<feature type="domain" description="NAD(P)-binding" evidence="1">
    <location>
        <begin position="7"/>
        <end position="173"/>
    </location>
</feature>
<reference evidence="2" key="1">
    <citation type="journal article" date="1997" name="Mol. Gen. Genet.">
        <title>Characterization of Streptomyces nogalater genes encoding enzymes involved in glycosylation steps in nogalamycin biosynthesis.</title>
        <authorList>
            <person name="Torkkell S."/>
            <person name="Ylihonko K."/>
            <person name="Hakala J."/>
            <person name="Skurnik M."/>
            <person name="Mantsala P."/>
        </authorList>
    </citation>
    <scope>NUCLEOTIDE SEQUENCE</scope>
    <source>
        <strain evidence="2">ATCC27451</strain>
    </source>
</reference>
<dbReference type="SUPFAM" id="SSF51735">
    <property type="entry name" value="NAD(P)-binding Rossmann-fold domains"/>
    <property type="match status" value="1"/>
</dbReference>
<proteinExistence type="predicted"/>
<dbReference type="Gene3D" id="3.40.50.720">
    <property type="entry name" value="NAD(P)-binding Rossmann-like Domain"/>
    <property type="match status" value="1"/>
</dbReference>
<reference evidence="4" key="4">
    <citation type="journal article" date="2019" name="Int. J. Syst. Evol. Microbiol.">
        <title>The Global Catalogue of Microorganisms (GCM) 10K type strain sequencing project: providing services to taxonomists for standard genome sequencing and annotation.</title>
        <authorList>
            <consortium name="The Broad Institute Genomics Platform"/>
            <consortium name="The Broad Institute Genome Sequencing Center for Infectious Disease"/>
            <person name="Wu L."/>
            <person name="Ma J."/>
        </authorList>
    </citation>
    <scope>NUCLEOTIDE SEQUENCE [LARGE SCALE GENOMIC DNA]</scope>
    <source>
        <strain evidence="4">KCTC 5701</strain>
    </source>
</reference>
<dbReference type="InterPro" id="IPR016040">
    <property type="entry name" value="NAD(P)-bd_dom"/>
</dbReference>
<dbReference type="EMBL" id="JBHSOE010000015">
    <property type="protein sequence ID" value="MFC5656182.1"/>
    <property type="molecule type" value="Genomic_DNA"/>
</dbReference>
<dbReference type="RefSeq" id="WP_344346059.1">
    <property type="nucleotide sequence ID" value="NZ_BAAASM010000002.1"/>
</dbReference>
<reference evidence="2" key="2">
    <citation type="journal article" date="2000" name="Antimicrob. Agents Chemother.">
        <title>Identification of a cyclase gene dictating the C-9 stereochemistry of anthracyclines from Streptomyces nogalater.</title>
        <authorList>
            <person name="Torkkell S."/>
            <person name="Kunnari T."/>
            <person name="Palmu K."/>
            <person name="Hakala J."/>
            <person name="Mantsala P."/>
            <person name="Ylihonko K."/>
        </authorList>
    </citation>
    <scope>NUCLEOTIDE SEQUENCE</scope>
    <source>
        <strain evidence="2">ATCC27451</strain>
    </source>
</reference>
<sequence>MTVLVTGATGNVGRHVVTGLLAAGRRVRALTRTPDRSGLPGGAEITGGDLTRPETYERMLDGVEAVYLFPVPETAAAFAGAARRAGVRRIVVLSSDSVTDGTDTGGHRRVELAVEDTGLEWTHVRPGEFALNKVTLWAPSIRAEGVVRSAYPDARVAPVHEADVAAVAVTALLKEGHAGRAYSVTGPQALTQREQVRAVGEGLGRSLAFVEVTPGQARADLTAQGLPAPIADYVLAFQAGWTERPAPARPTVREVTGRPARTLAQWAADHRADFR</sequence>
<name>Q9RN62_STRNO</name>
<dbReference type="Pfam" id="PF13460">
    <property type="entry name" value="NAD_binding_10"/>
    <property type="match status" value="1"/>
</dbReference>
<dbReference type="InterPro" id="IPR036291">
    <property type="entry name" value="NAD(P)-bd_dom_sf"/>
</dbReference>
<dbReference type="EMBL" id="AF187532">
    <property type="protein sequence ID" value="AAF01810.1"/>
    <property type="molecule type" value="Genomic_DNA"/>
</dbReference>
<evidence type="ECO:0000313" key="3">
    <source>
        <dbReference type="EMBL" id="MFC5656182.1"/>
    </source>
</evidence>
<dbReference type="Gene3D" id="3.90.25.10">
    <property type="entry name" value="UDP-galactose 4-epimerase, domain 1"/>
    <property type="match status" value="1"/>
</dbReference>
<dbReference type="SMR" id="Q9RN62"/>
<dbReference type="PANTHER" id="PTHR43162:SF1">
    <property type="entry name" value="PRESTALK A DIFFERENTIATION PROTEIN A"/>
    <property type="match status" value="1"/>
</dbReference>
<reference evidence="3" key="5">
    <citation type="submission" date="2024-09" db="EMBL/GenBank/DDBJ databases">
        <authorList>
            <person name="Sun Q."/>
            <person name="Mori K."/>
        </authorList>
    </citation>
    <scope>NUCLEOTIDE SEQUENCE</scope>
    <source>
        <strain evidence="3">CGMCC 4.1442</strain>
    </source>
</reference>
<evidence type="ECO:0000313" key="2">
    <source>
        <dbReference type="EMBL" id="AAF01810.1"/>
    </source>
</evidence>
<protein>
    <submittedName>
        <fullName evidence="3">NAD(P)H-binding protein</fullName>
    </submittedName>
    <submittedName>
        <fullName evidence="2">Putative hydroxylase</fullName>
    </submittedName>
</protein>
<dbReference type="PANTHER" id="PTHR43162">
    <property type="match status" value="1"/>
</dbReference>
<gene>
    <name evidence="2" type="primary">snoaW</name>
    <name evidence="3" type="ORF">ACFP3J_11875</name>
</gene>
<keyword evidence="4" id="KW-1185">Reference proteome</keyword>
<dbReference type="Proteomes" id="UP001596065">
    <property type="component" value="Unassembled WGS sequence"/>
</dbReference>
<dbReference type="InterPro" id="IPR051604">
    <property type="entry name" value="Ergot_Alk_Oxidoreductase"/>
</dbReference>
<evidence type="ECO:0000259" key="1">
    <source>
        <dbReference type="Pfam" id="PF13460"/>
    </source>
</evidence>
<reference evidence="3" key="3">
    <citation type="journal article" date="2014" name="Int. J. Syst. Evol. Microbiol.">
        <title>Complete genome of a new Firmicutes species belonging to the dominant human colonic microbiota ('Ruminococcus bicirculans') reveals two chromosomes and a selective capacity to utilize plant glucans.</title>
        <authorList>
            <consortium name="NISC Comparative Sequencing Program"/>
            <person name="Wegmann U."/>
            <person name="Louis P."/>
            <person name="Goesmann A."/>
            <person name="Henrissat B."/>
            <person name="Duncan S.H."/>
            <person name="Flint H.J."/>
        </authorList>
    </citation>
    <scope>NUCLEOTIDE SEQUENCE</scope>
    <source>
        <strain evidence="3">CGMCC 4.1442</strain>
    </source>
</reference>
<organism evidence="2">
    <name type="scientific">Streptomyces nogalater</name>
    <dbReference type="NCBI Taxonomy" id="38314"/>
    <lineage>
        <taxon>Bacteria</taxon>
        <taxon>Bacillati</taxon>
        <taxon>Actinomycetota</taxon>
        <taxon>Actinomycetes</taxon>
        <taxon>Kitasatosporales</taxon>
        <taxon>Streptomycetaceae</taxon>
        <taxon>Streptomyces</taxon>
    </lineage>
</organism>
<dbReference type="AlphaFoldDB" id="Q9RN62"/>